<reference evidence="2 3" key="1">
    <citation type="journal article" name="Sci. Rep.">
        <title>Genome-scale phylogenetic analyses confirm Olpidium as the closest living zoosporic fungus to the non-flagellated, terrestrial fungi.</title>
        <authorList>
            <person name="Chang Y."/>
            <person name="Rochon D."/>
            <person name="Sekimoto S."/>
            <person name="Wang Y."/>
            <person name="Chovatia M."/>
            <person name="Sandor L."/>
            <person name="Salamov A."/>
            <person name="Grigoriev I.V."/>
            <person name="Stajich J.E."/>
            <person name="Spatafora J.W."/>
        </authorList>
    </citation>
    <scope>NUCLEOTIDE SEQUENCE [LARGE SCALE GENOMIC DNA]</scope>
    <source>
        <strain evidence="2">S191</strain>
    </source>
</reference>
<dbReference type="PANTHER" id="PTHR14699:SF0">
    <property type="entry name" value="TETRATRICOPEPTIDE REPEAT PROTEIN 21 HOMOLOG"/>
    <property type="match status" value="1"/>
</dbReference>
<gene>
    <name evidence="2" type="ORF">BJ554DRAFT_3648</name>
</gene>
<sequence>TQGGKFDLAQELFKKCLTYNKSCVKASELSGFIMEREQAYKDAADYYESAWKFEKESNPAIGYKLAYNYMKARRYVEAVDVCHAVLKLWPDYPKIRKEIMDKAKANIRVPVT</sequence>
<name>A0A8H8DFN8_9FUNG</name>
<dbReference type="GO" id="GO:0005929">
    <property type="term" value="C:cilium"/>
    <property type="evidence" value="ECO:0007669"/>
    <property type="project" value="GOC"/>
</dbReference>
<feature type="domain" description="Tetratricopeptide repeat protein 21A/21B C-terminal ARM" evidence="1">
    <location>
        <begin position="2"/>
        <end position="104"/>
    </location>
</feature>
<accession>A0A8H8DFN8</accession>
<dbReference type="SUPFAM" id="SSF48452">
    <property type="entry name" value="TPR-like"/>
    <property type="match status" value="1"/>
</dbReference>
<dbReference type="AlphaFoldDB" id="A0A8H8DFN8"/>
<dbReference type="Gene3D" id="1.25.40.10">
    <property type="entry name" value="Tetratricopeptide repeat domain"/>
    <property type="match status" value="1"/>
</dbReference>
<dbReference type="GO" id="GO:0030991">
    <property type="term" value="C:intraciliary transport particle A"/>
    <property type="evidence" value="ECO:0007669"/>
    <property type="project" value="TreeGrafter"/>
</dbReference>
<evidence type="ECO:0000313" key="3">
    <source>
        <dbReference type="Proteomes" id="UP000673691"/>
    </source>
</evidence>
<dbReference type="Proteomes" id="UP000673691">
    <property type="component" value="Unassembled WGS sequence"/>
</dbReference>
<dbReference type="InterPro" id="IPR040364">
    <property type="entry name" value="TTC21A/TTC21B"/>
</dbReference>
<keyword evidence="3" id="KW-1185">Reference proteome</keyword>
<dbReference type="Pfam" id="PF25063">
    <property type="entry name" value="ARM_TT21_C"/>
    <property type="match status" value="1"/>
</dbReference>
<dbReference type="InterPro" id="IPR011990">
    <property type="entry name" value="TPR-like_helical_dom_sf"/>
</dbReference>
<dbReference type="InterPro" id="IPR056834">
    <property type="entry name" value="ARM_TT21_C"/>
</dbReference>
<comment type="caution">
    <text evidence="2">The sequence shown here is derived from an EMBL/GenBank/DDBJ whole genome shotgun (WGS) entry which is preliminary data.</text>
</comment>
<proteinExistence type="predicted"/>
<dbReference type="EMBL" id="JAEFCI010011507">
    <property type="protein sequence ID" value="KAG5456578.1"/>
    <property type="molecule type" value="Genomic_DNA"/>
</dbReference>
<dbReference type="GO" id="GO:0061512">
    <property type="term" value="P:protein localization to cilium"/>
    <property type="evidence" value="ECO:0007669"/>
    <property type="project" value="TreeGrafter"/>
</dbReference>
<dbReference type="PANTHER" id="PTHR14699">
    <property type="entry name" value="STI2 PROTEIN-RELATED"/>
    <property type="match status" value="1"/>
</dbReference>
<dbReference type="OrthoDB" id="10259630at2759"/>
<evidence type="ECO:0000259" key="1">
    <source>
        <dbReference type="Pfam" id="PF25063"/>
    </source>
</evidence>
<dbReference type="GO" id="GO:0035721">
    <property type="term" value="P:intraciliary retrograde transport"/>
    <property type="evidence" value="ECO:0007669"/>
    <property type="project" value="TreeGrafter"/>
</dbReference>
<evidence type="ECO:0000313" key="2">
    <source>
        <dbReference type="EMBL" id="KAG5456578.1"/>
    </source>
</evidence>
<organism evidence="2 3">
    <name type="scientific">Olpidium bornovanus</name>
    <dbReference type="NCBI Taxonomy" id="278681"/>
    <lineage>
        <taxon>Eukaryota</taxon>
        <taxon>Fungi</taxon>
        <taxon>Fungi incertae sedis</taxon>
        <taxon>Olpidiomycota</taxon>
        <taxon>Olpidiomycotina</taxon>
        <taxon>Olpidiomycetes</taxon>
        <taxon>Olpidiales</taxon>
        <taxon>Olpidiaceae</taxon>
        <taxon>Olpidium</taxon>
    </lineage>
</organism>
<protein>
    <recommendedName>
        <fullName evidence="1">Tetratricopeptide repeat protein 21A/21B C-terminal ARM domain-containing protein</fullName>
    </recommendedName>
</protein>
<feature type="non-terminal residue" evidence="2">
    <location>
        <position position="1"/>
    </location>
</feature>